<dbReference type="AlphaFoldDB" id="A0A3D9T0F8"/>
<reference evidence="2 3" key="1">
    <citation type="submission" date="2018-08" db="EMBL/GenBank/DDBJ databases">
        <title>Sequencing the genomes of 1000 actinobacteria strains.</title>
        <authorList>
            <person name="Klenk H.-P."/>
        </authorList>
    </citation>
    <scope>NUCLEOTIDE SEQUENCE [LARGE SCALE GENOMIC DNA]</scope>
    <source>
        <strain evidence="2 3">DSM 43927</strain>
    </source>
</reference>
<dbReference type="Pfam" id="PF13223">
    <property type="entry name" value="DUF4031"/>
    <property type="match status" value="1"/>
</dbReference>
<dbReference type="InterPro" id="IPR025109">
    <property type="entry name" value="DUF4031"/>
</dbReference>
<organism evidence="2 3">
    <name type="scientific">Thermomonospora umbrina</name>
    <dbReference type="NCBI Taxonomy" id="111806"/>
    <lineage>
        <taxon>Bacteria</taxon>
        <taxon>Bacillati</taxon>
        <taxon>Actinomycetota</taxon>
        <taxon>Actinomycetes</taxon>
        <taxon>Streptosporangiales</taxon>
        <taxon>Thermomonosporaceae</taxon>
        <taxon>Thermomonospora</taxon>
    </lineage>
</organism>
<name>A0A3D9T0F8_9ACTN</name>
<dbReference type="RefSeq" id="WP_116024168.1">
    <property type="nucleotide sequence ID" value="NZ_QTTT01000001.1"/>
</dbReference>
<accession>A0A3D9T0F8</accession>
<evidence type="ECO:0000313" key="3">
    <source>
        <dbReference type="Proteomes" id="UP000256661"/>
    </source>
</evidence>
<keyword evidence="3" id="KW-1185">Reference proteome</keyword>
<gene>
    <name evidence="2" type="ORF">DFJ69_4251</name>
</gene>
<feature type="domain" description="DUF4031" evidence="1">
    <location>
        <begin position="2"/>
        <end position="76"/>
    </location>
</feature>
<proteinExistence type="predicted"/>
<sequence length="94" mass="10408">MILIDPPLWPARGLVWSHMVSDSSYEELHAFAERVGLPPRAFDRDHYDVPEGLYEHAVALGASPVGCQELLARLVRAGLRRRRPRPGVTALPGA</sequence>
<dbReference type="Proteomes" id="UP000256661">
    <property type="component" value="Unassembled WGS sequence"/>
</dbReference>
<dbReference type="OrthoDB" id="9808993at2"/>
<comment type="caution">
    <text evidence="2">The sequence shown here is derived from an EMBL/GenBank/DDBJ whole genome shotgun (WGS) entry which is preliminary data.</text>
</comment>
<evidence type="ECO:0000313" key="2">
    <source>
        <dbReference type="EMBL" id="REE98755.1"/>
    </source>
</evidence>
<evidence type="ECO:0000259" key="1">
    <source>
        <dbReference type="Pfam" id="PF13223"/>
    </source>
</evidence>
<protein>
    <submittedName>
        <fullName evidence="2">Uncharacterized protein DUF4031</fullName>
    </submittedName>
</protein>
<dbReference type="EMBL" id="QTTT01000001">
    <property type="protein sequence ID" value="REE98755.1"/>
    <property type="molecule type" value="Genomic_DNA"/>
</dbReference>